<dbReference type="EMBL" id="JAVRQU010000003">
    <property type="protein sequence ID" value="KAK5704874.1"/>
    <property type="molecule type" value="Genomic_DNA"/>
</dbReference>
<reference evidence="4" key="1">
    <citation type="submission" date="2023-08" db="EMBL/GenBank/DDBJ databases">
        <title>Black Yeasts Isolated from many extreme environments.</title>
        <authorList>
            <person name="Coleine C."/>
            <person name="Stajich J.E."/>
            <person name="Selbmann L."/>
        </authorList>
    </citation>
    <scope>NUCLEOTIDE SEQUENCE</scope>
    <source>
        <strain evidence="4">CCFEE 5810</strain>
    </source>
</reference>
<dbReference type="GO" id="GO:0008270">
    <property type="term" value="F:zinc ion binding"/>
    <property type="evidence" value="ECO:0007669"/>
    <property type="project" value="InterPro"/>
</dbReference>
<organism evidence="4 5">
    <name type="scientific">Elasticomyces elasticus</name>
    <dbReference type="NCBI Taxonomy" id="574655"/>
    <lineage>
        <taxon>Eukaryota</taxon>
        <taxon>Fungi</taxon>
        <taxon>Dikarya</taxon>
        <taxon>Ascomycota</taxon>
        <taxon>Pezizomycotina</taxon>
        <taxon>Dothideomycetes</taxon>
        <taxon>Dothideomycetidae</taxon>
        <taxon>Mycosphaerellales</taxon>
        <taxon>Teratosphaeriaceae</taxon>
        <taxon>Elasticomyces</taxon>
    </lineage>
</organism>
<keyword evidence="1" id="KW-0539">Nucleus</keyword>
<dbReference type="Gene3D" id="4.10.240.10">
    <property type="entry name" value="Zn(2)-C6 fungal-type DNA-binding domain"/>
    <property type="match status" value="1"/>
</dbReference>
<evidence type="ECO:0000256" key="1">
    <source>
        <dbReference type="ARBA" id="ARBA00023242"/>
    </source>
</evidence>
<dbReference type="InterPro" id="IPR053178">
    <property type="entry name" value="Osmoadaptation_assoc"/>
</dbReference>
<evidence type="ECO:0000313" key="4">
    <source>
        <dbReference type="EMBL" id="KAK5704874.1"/>
    </source>
</evidence>
<dbReference type="SMART" id="SM00066">
    <property type="entry name" value="GAL4"/>
    <property type="match status" value="1"/>
</dbReference>
<dbReference type="PROSITE" id="PS00463">
    <property type="entry name" value="ZN2_CY6_FUNGAL_1"/>
    <property type="match status" value="1"/>
</dbReference>
<dbReference type="Pfam" id="PF11951">
    <property type="entry name" value="Fungal_trans_2"/>
    <property type="match status" value="1"/>
</dbReference>
<dbReference type="AlphaFoldDB" id="A0AAN7ZPY9"/>
<evidence type="ECO:0000313" key="5">
    <source>
        <dbReference type="Proteomes" id="UP001310594"/>
    </source>
</evidence>
<name>A0AAN7ZPY9_9PEZI</name>
<dbReference type="CDD" id="cd00067">
    <property type="entry name" value="GAL4"/>
    <property type="match status" value="1"/>
</dbReference>
<accession>A0AAN7ZPY9</accession>
<evidence type="ECO:0000256" key="2">
    <source>
        <dbReference type="SAM" id="MobiDB-lite"/>
    </source>
</evidence>
<dbReference type="Proteomes" id="UP001310594">
    <property type="component" value="Unassembled WGS sequence"/>
</dbReference>
<feature type="domain" description="Zn(2)-C6 fungal-type" evidence="3">
    <location>
        <begin position="9"/>
        <end position="39"/>
    </location>
</feature>
<dbReference type="InterPro" id="IPR001138">
    <property type="entry name" value="Zn2Cys6_DnaBD"/>
</dbReference>
<feature type="compositionally biased region" description="Polar residues" evidence="2">
    <location>
        <begin position="54"/>
        <end position="67"/>
    </location>
</feature>
<dbReference type="PANTHER" id="PTHR38111:SF11">
    <property type="entry name" value="TRANSCRIPTION FACTOR DOMAIN-CONTAINING PROTEIN-RELATED"/>
    <property type="match status" value="1"/>
</dbReference>
<dbReference type="GO" id="GO:0000981">
    <property type="term" value="F:DNA-binding transcription factor activity, RNA polymerase II-specific"/>
    <property type="evidence" value="ECO:0007669"/>
    <property type="project" value="InterPro"/>
</dbReference>
<sequence>MQGVRTNRGCQDCRRRKKGCNFLRPTCSRCQRLGIKCTYEEKKFTFVATAGPSGRTSTPKEISRSSTPKPPFALASPSQSSLAETDHDLQTVAAFWSIYLPHEDPALDGSIGGVLSAPWIPAVRNLAQTDSVLRTALEACAFTGFGWVIDNRAFVRRGLLLYGQALKRTNEALRDANEVQTDATLACCRVLSLFEMLNRGQASGGQSQVQDWQAHVDGTCRIIRMRGRGRHEAGHGLALYDGVRMTAIIQGMARRKPNAFTLLNWTPPRTSIRDDLFELAALLPGILQQMDMLGDEMLQNRDNLMAPQQLQHGQILVEQCIKIGVQLREWEANAIELCRIRREELLDNDDHFDQSTHLRLIDVCKRHGDGFFFICTQYWAISIKVYSSTRLFHRQLSSFSQTTAQLSPAPLPDWMNPEPHALNIAHMTSHFFRPEAGLWSAQSAIFPVGHALFYFSVTGRRGSPTFKMMTEAFGQSKNGAVMRDFLNNVVSSDGKQYVSLSILRDQGSARMI</sequence>
<dbReference type="Pfam" id="PF00172">
    <property type="entry name" value="Zn_clus"/>
    <property type="match status" value="1"/>
</dbReference>
<dbReference type="PANTHER" id="PTHR38111">
    <property type="entry name" value="ZN(2)-C6 FUNGAL-TYPE DOMAIN-CONTAINING PROTEIN-RELATED"/>
    <property type="match status" value="1"/>
</dbReference>
<evidence type="ECO:0000259" key="3">
    <source>
        <dbReference type="PROSITE" id="PS50048"/>
    </source>
</evidence>
<feature type="region of interest" description="Disordered" evidence="2">
    <location>
        <begin position="50"/>
        <end position="80"/>
    </location>
</feature>
<dbReference type="PROSITE" id="PS50048">
    <property type="entry name" value="ZN2_CY6_FUNGAL_2"/>
    <property type="match status" value="1"/>
</dbReference>
<gene>
    <name evidence="4" type="ORF">LTR97_001985</name>
</gene>
<dbReference type="SUPFAM" id="SSF57701">
    <property type="entry name" value="Zn2/Cys6 DNA-binding domain"/>
    <property type="match status" value="1"/>
</dbReference>
<dbReference type="InterPro" id="IPR036864">
    <property type="entry name" value="Zn2-C6_fun-type_DNA-bd_sf"/>
</dbReference>
<proteinExistence type="predicted"/>
<dbReference type="InterPro" id="IPR021858">
    <property type="entry name" value="Fun_TF"/>
</dbReference>
<protein>
    <recommendedName>
        <fullName evidence="3">Zn(2)-C6 fungal-type domain-containing protein</fullName>
    </recommendedName>
</protein>
<comment type="caution">
    <text evidence="4">The sequence shown here is derived from an EMBL/GenBank/DDBJ whole genome shotgun (WGS) entry which is preliminary data.</text>
</comment>